<dbReference type="PROSITE" id="PS50228">
    <property type="entry name" value="SUEL_LECTIN"/>
    <property type="match status" value="1"/>
</dbReference>
<dbReference type="AlphaFoldDB" id="A0A2P5C9Q3"/>
<dbReference type="Gene3D" id="3.20.20.80">
    <property type="entry name" value="Glycosidases"/>
    <property type="match status" value="1"/>
</dbReference>
<dbReference type="Pfam" id="PF02140">
    <property type="entry name" value="SUEL_Lectin"/>
    <property type="match status" value="1"/>
</dbReference>
<keyword evidence="8 11" id="KW-0378">Hydrolase</keyword>
<dbReference type="GO" id="GO:0004565">
    <property type="term" value="F:beta-galactosidase activity"/>
    <property type="evidence" value="ECO:0007669"/>
    <property type="project" value="UniProtKB-EC"/>
</dbReference>
<evidence type="ECO:0000256" key="13">
    <source>
        <dbReference type="SAM" id="SignalP"/>
    </source>
</evidence>
<dbReference type="GO" id="GO:0030246">
    <property type="term" value="F:carbohydrate binding"/>
    <property type="evidence" value="ECO:0007669"/>
    <property type="project" value="InterPro"/>
</dbReference>
<feature type="signal peptide" evidence="13">
    <location>
        <begin position="1"/>
        <end position="24"/>
    </location>
</feature>
<keyword evidence="9" id="KW-0325">Glycoprotein</keyword>
<dbReference type="Gene3D" id="2.60.120.740">
    <property type="match status" value="1"/>
</dbReference>
<dbReference type="SUPFAM" id="SSF51445">
    <property type="entry name" value="(Trans)glycosidases"/>
    <property type="match status" value="1"/>
</dbReference>
<protein>
    <recommendedName>
        <fullName evidence="4 11">Beta-galactosidase</fullName>
        <ecNumber evidence="4 11">3.2.1.23</ecNumber>
    </recommendedName>
</protein>
<dbReference type="FunFam" id="2.60.120.260:FF:000050">
    <property type="entry name" value="Beta-galactosidase"/>
    <property type="match status" value="1"/>
</dbReference>
<comment type="similarity">
    <text evidence="3 12">Belongs to the glycosyl hydrolase 35 family.</text>
</comment>
<dbReference type="GO" id="GO:0048046">
    <property type="term" value="C:apoplast"/>
    <property type="evidence" value="ECO:0007669"/>
    <property type="project" value="UniProtKB-SubCell"/>
</dbReference>
<dbReference type="EC" id="3.2.1.23" evidence="4 11"/>
<reference evidence="16" key="1">
    <citation type="submission" date="2016-06" db="EMBL/GenBank/DDBJ databases">
        <title>Parallel loss of symbiosis genes in relatives of nitrogen-fixing non-legume Parasponia.</title>
        <authorList>
            <person name="Van Velzen R."/>
            <person name="Holmer R."/>
            <person name="Bu F."/>
            <person name="Rutten L."/>
            <person name="Van Zeijl A."/>
            <person name="Liu W."/>
            <person name="Santuari L."/>
            <person name="Cao Q."/>
            <person name="Sharma T."/>
            <person name="Shen D."/>
            <person name="Roswanjaya Y."/>
            <person name="Wardhani T."/>
            <person name="Kalhor M.S."/>
            <person name="Jansen J."/>
            <person name="Van den Hoogen J."/>
            <person name="Gungor B."/>
            <person name="Hartog M."/>
            <person name="Hontelez J."/>
            <person name="Verver J."/>
            <person name="Yang W.-C."/>
            <person name="Schijlen E."/>
            <person name="Repin R."/>
            <person name="Schilthuizen M."/>
            <person name="Schranz E."/>
            <person name="Heidstra R."/>
            <person name="Miyata K."/>
            <person name="Fedorova E."/>
            <person name="Kohlen W."/>
            <person name="Bisseling T."/>
            <person name="Smit S."/>
            <person name="Geurts R."/>
        </authorList>
    </citation>
    <scope>NUCLEOTIDE SEQUENCE [LARGE SCALE GENOMIC DNA]</scope>
    <source>
        <strain evidence="16">cv. WU1-14</strain>
    </source>
</reference>
<evidence type="ECO:0000256" key="8">
    <source>
        <dbReference type="ARBA" id="ARBA00022801"/>
    </source>
</evidence>
<dbReference type="InterPro" id="IPR041392">
    <property type="entry name" value="GHD"/>
</dbReference>
<comment type="subcellular location">
    <subcellularLocation>
        <location evidence="2">Secreted</location>
        <location evidence="2">Extracellular space</location>
        <location evidence="2">Apoplast</location>
    </subcellularLocation>
</comment>
<keyword evidence="6" id="KW-0964">Secreted</keyword>
<feature type="chain" id="PRO_5015108287" description="Beta-galactosidase" evidence="13">
    <location>
        <begin position="25"/>
        <end position="835"/>
    </location>
</feature>
<dbReference type="InterPro" id="IPR017853">
    <property type="entry name" value="GH"/>
</dbReference>
<comment type="catalytic activity">
    <reaction evidence="1 11">
        <text>Hydrolysis of terminal non-reducing beta-D-galactose residues in beta-D-galactosides.</text>
        <dbReference type="EC" id="3.2.1.23"/>
    </reaction>
</comment>
<comment type="caution">
    <text evidence="15">The sequence shown here is derived from an EMBL/GenBank/DDBJ whole genome shotgun (WGS) entry which is preliminary data.</text>
</comment>
<evidence type="ECO:0000256" key="9">
    <source>
        <dbReference type="ARBA" id="ARBA00023180"/>
    </source>
</evidence>
<dbReference type="STRING" id="3476.A0A2P5C9Q3"/>
<accession>A0A2P5C9Q3</accession>
<dbReference type="SUPFAM" id="SSF49785">
    <property type="entry name" value="Galactose-binding domain-like"/>
    <property type="match status" value="2"/>
</dbReference>
<evidence type="ECO:0000313" key="15">
    <source>
        <dbReference type="EMBL" id="PON57796.1"/>
    </source>
</evidence>
<dbReference type="PROSITE" id="PS01182">
    <property type="entry name" value="GLYCOSYL_HYDROL_F35"/>
    <property type="match status" value="1"/>
</dbReference>
<dbReference type="InterPro" id="IPR031330">
    <property type="entry name" value="Gly_Hdrlase_35_cat"/>
</dbReference>
<evidence type="ECO:0000313" key="16">
    <source>
        <dbReference type="Proteomes" id="UP000237105"/>
    </source>
</evidence>
<dbReference type="InterPro" id="IPR048913">
    <property type="entry name" value="BetaGal_gal-bd"/>
</dbReference>
<dbReference type="PRINTS" id="PR00742">
    <property type="entry name" value="GLHYDRLASE35"/>
</dbReference>
<proteinExistence type="inferred from homology"/>
<dbReference type="Pfam" id="PF17834">
    <property type="entry name" value="GHD"/>
    <property type="match status" value="1"/>
</dbReference>
<dbReference type="PANTHER" id="PTHR23421">
    <property type="entry name" value="BETA-GALACTOSIDASE RELATED"/>
    <property type="match status" value="1"/>
</dbReference>
<dbReference type="InterPro" id="IPR019801">
    <property type="entry name" value="Glyco_hydro_35_CS"/>
</dbReference>
<dbReference type="InterPro" id="IPR043159">
    <property type="entry name" value="Lectin_gal-bd_sf"/>
</dbReference>
<keyword evidence="5" id="KW-0052">Apoplast</keyword>
<dbReference type="InterPro" id="IPR000922">
    <property type="entry name" value="Lectin_gal-bd_dom"/>
</dbReference>
<organism evidence="15 16">
    <name type="scientific">Parasponia andersonii</name>
    <name type="common">Sponia andersonii</name>
    <dbReference type="NCBI Taxonomy" id="3476"/>
    <lineage>
        <taxon>Eukaryota</taxon>
        <taxon>Viridiplantae</taxon>
        <taxon>Streptophyta</taxon>
        <taxon>Embryophyta</taxon>
        <taxon>Tracheophyta</taxon>
        <taxon>Spermatophyta</taxon>
        <taxon>Magnoliopsida</taxon>
        <taxon>eudicotyledons</taxon>
        <taxon>Gunneridae</taxon>
        <taxon>Pentapetalae</taxon>
        <taxon>rosids</taxon>
        <taxon>fabids</taxon>
        <taxon>Rosales</taxon>
        <taxon>Cannabaceae</taxon>
        <taxon>Parasponia</taxon>
    </lineage>
</organism>
<evidence type="ECO:0000256" key="6">
    <source>
        <dbReference type="ARBA" id="ARBA00022525"/>
    </source>
</evidence>
<dbReference type="EMBL" id="JXTB01000156">
    <property type="protein sequence ID" value="PON57796.1"/>
    <property type="molecule type" value="Genomic_DNA"/>
</dbReference>
<dbReference type="Proteomes" id="UP000237105">
    <property type="component" value="Unassembled WGS sequence"/>
</dbReference>
<evidence type="ECO:0000256" key="12">
    <source>
        <dbReference type="RuleBase" id="RU003679"/>
    </source>
</evidence>
<dbReference type="Pfam" id="PF01301">
    <property type="entry name" value="Glyco_hydro_35"/>
    <property type="match status" value="1"/>
</dbReference>
<dbReference type="FunFam" id="3.20.20.80:FF:000006">
    <property type="entry name" value="Beta-galactosidase"/>
    <property type="match status" value="1"/>
</dbReference>
<dbReference type="Pfam" id="PF21467">
    <property type="entry name" value="BetaGal_gal-bd"/>
    <property type="match status" value="1"/>
</dbReference>
<dbReference type="CDD" id="cd22842">
    <property type="entry name" value="Gal_Rha_Lectin_BGal"/>
    <property type="match status" value="1"/>
</dbReference>
<evidence type="ECO:0000259" key="14">
    <source>
        <dbReference type="PROSITE" id="PS50228"/>
    </source>
</evidence>
<dbReference type="Gene3D" id="2.60.120.260">
    <property type="entry name" value="Galactose-binding domain-like"/>
    <property type="match status" value="2"/>
</dbReference>
<name>A0A2P5C9Q3_PARAD</name>
<keyword evidence="16" id="KW-1185">Reference proteome</keyword>
<gene>
    <name evidence="15" type="ORF">PanWU01x14_171580</name>
</gene>
<dbReference type="OrthoDB" id="1657402at2759"/>
<sequence>MVLDRRPVLLVLAIASLLVSTAVSHRGRQIQGVVYDGRSLIINGKRELLFSGSIHYPRSTPDMWPELIEKAKHGGLNVIQTYVFWNVHEPVKGEFNFEGNYDLVKFIKLIGEHGMYVTLRVGPFIQAEWNHGGLPYWLREVPDIIFRSDNAPFKYHMKKYVKMIINKMKEEKLFAPQGGPIILAQIENEYNHIQLAYRELGTRYVQWAANMAVGLKTGVPWVMCKQKDAPDPVINTCNGRHCGDTFTGPNKPNKPSIWTENWTAQYRVFGDPPSQRAAEDIAYSVARFFSKNGTLTNYYMYHGGTNFGRTSAVFTTTRYYDEAPLDEYGLQREPKWSHLRDLHKALNLCKKALLWGTPGGQKLGKHTEVRTFEKPGTHICAAFLSNNNSKVAHTVKFRGDIFYLPPRSISILPDCKNVVFNTQIIVSQHNARNFVRPKVAENLKWKMSPEPIPSVHQVPISNKIPNELYGLLKDTTDYGWYTTSIELSQHDLPMRPDILPVLRISSLGHALHAFVNGEYIGSGHGSHEEKGFVFQTAITLKAGTNHIAVLGMTVGLPDSGAYMEHRFAGPRAVTILGLNTGTIDLTQNGWGHQVGLSGEKNLAFTEDGSKKVEWSEIKEEKGKALTWYKTQFDSPEGKDPVAIRMTGMGKGMIWVNGQNIGRYWMSYLSPLGKSSQEEYHIPRSFLKTTQNVLVVLEEEKANPKDIEILTVNRDTICSYITDSAPPHVKSWAREESKIRAVVDSLQAAAHLKCPNHKKIVAIEFASFGDPVGACGNFVLGKCNAATTKGIVEQYCLGKQKCVVPAKKELFDKNGDLCPDIKKTLAIQVKCAPSKD</sequence>
<evidence type="ECO:0000256" key="10">
    <source>
        <dbReference type="ARBA" id="ARBA00023295"/>
    </source>
</evidence>
<dbReference type="InterPro" id="IPR008979">
    <property type="entry name" value="Galactose-bd-like_sf"/>
</dbReference>
<evidence type="ECO:0000256" key="3">
    <source>
        <dbReference type="ARBA" id="ARBA00009809"/>
    </source>
</evidence>
<evidence type="ECO:0000256" key="11">
    <source>
        <dbReference type="RuleBase" id="RU000675"/>
    </source>
</evidence>
<dbReference type="GO" id="GO:0005975">
    <property type="term" value="P:carbohydrate metabolic process"/>
    <property type="evidence" value="ECO:0007669"/>
    <property type="project" value="InterPro"/>
</dbReference>
<evidence type="ECO:0000256" key="1">
    <source>
        <dbReference type="ARBA" id="ARBA00001412"/>
    </source>
</evidence>
<evidence type="ECO:0000256" key="7">
    <source>
        <dbReference type="ARBA" id="ARBA00022729"/>
    </source>
</evidence>
<keyword evidence="7 13" id="KW-0732">Signal</keyword>
<feature type="domain" description="SUEL-type lectin" evidence="14">
    <location>
        <begin position="743"/>
        <end position="831"/>
    </location>
</feature>
<dbReference type="InterPro" id="IPR001944">
    <property type="entry name" value="Glycoside_Hdrlase_35"/>
</dbReference>
<evidence type="ECO:0000256" key="2">
    <source>
        <dbReference type="ARBA" id="ARBA00004271"/>
    </source>
</evidence>
<evidence type="ECO:0000256" key="4">
    <source>
        <dbReference type="ARBA" id="ARBA00012756"/>
    </source>
</evidence>
<keyword evidence="10 11" id="KW-0326">Glycosidase</keyword>
<evidence type="ECO:0000256" key="5">
    <source>
        <dbReference type="ARBA" id="ARBA00022523"/>
    </source>
</evidence>